<evidence type="ECO:0000313" key="2">
    <source>
        <dbReference type="Proteomes" id="UP000286581"/>
    </source>
</evidence>
<organism evidence="1 2">
    <name type="scientific">Agathobacter rectalis</name>
    <dbReference type="NCBI Taxonomy" id="39491"/>
    <lineage>
        <taxon>Bacteria</taxon>
        <taxon>Bacillati</taxon>
        <taxon>Bacillota</taxon>
        <taxon>Clostridia</taxon>
        <taxon>Lachnospirales</taxon>
        <taxon>Lachnospiraceae</taxon>
        <taxon>Agathobacter</taxon>
    </lineage>
</organism>
<dbReference type="EMBL" id="QSAE01000111">
    <property type="protein sequence ID" value="RGW33875.1"/>
    <property type="molecule type" value="Genomic_DNA"/>
</dbReference>
<gene>
    <name evidence="1" type="ORF">DWV78_16095</name>
</gene>
<dbReference type="AlphaFoldDB" id="A0A413B709"/>
<protein>
    <submittedName>
        <fullName evidence="1">Acyltransferase</fullName>
    </submittedName>
</protein>
<sequence length="200" mass="21697">MIISKIIRFLNGYKISRANGISNVKIRDSATTYIRICKNSIQGEGVLLLNPNAVNRKESSKLRIDDGGVLIINGTVSLYTGFNIHIGKGGVLRIEDGTFINENSLISIADKCEIGKQCAISNNVTIIDSNFHEINGELRSKEIKIGNKVLIGLNTTVLKGSLINDNCVIGAESVVVGEIEKNSIATGRIAKRINECVGWK</sequence>
<reference evidence="1 2" key="1">
    <citation type="submission" date="2018-08" db="EMBL/GenBank/DDBJ databases">
        <title>A genome reference for cultivated species of the human gut microbiota.</title>
        <authorList>
            <person name="Zou Y."/>
            <person name="Xue W."/>
            <person name="Luo G."/>
        </authorList>
    </citation>
    <scope>NUCLEOTIDE SEQUENCE [LARGE SCALE GENOMIC DNA]</scope>
    <source>
        <strain evidence="1 2">AF12-8</strain>
    </source>
</reference>
<dbReference type="SUPFAM" id="SSF51161">
    <property type="entry name" value="Trimeric LpxA-like enzymes"/>
    <property type="match status" value="1"/>
</dbReference>
<keyword evidence="1" id="KW-0012">Acyltransferase</keyword>
<dbReference type="GO" id="GO:0016746">
    <property type="term" value="F:acyltransferase activity"/>
    <property type="evidence" value="ECO:0007669"/>
    <property type="project" value="UniProtKB-KW"/>
</dbReference>
<comment type="caution">
    <text evidence="1">The sequence shown here is derived from an EMBL/GenBank/DDBJ whole genome shotgun (WGS) entry which is preliminary data.</text>
</comment>
<proteinExistence type="predicted"/>
<name>A0A413B709_9FIRM</name>
<dbReference type="PANTHER" id="PTHR23416">
    <property type="entry name" value="SIALIC ACID SYNTHASE-RELATED"/>
    <property type="match status" value="1"/>
</dbReference>
<dbReference type="InterPro" id="IPR051159">
    <property type="entry name" value="Hexapeptide_acetyltransf"/>
</dbReference>
<dbReference type="InterPro" id="IPR011004">
    <property type="entry name" value="Trimer_LpxA-like_sf"/>
</dbReference>
<accession>A0A413B709</accession>
<dbReference type="Gene3D" id="2.160.10.10">
    <property type="entry name" value="Hexapeptide repeat proteins"/>
    <property type="match status" value="1"/>
</dbReference>
<dbReference type="CDD" id="cd04647">
    <property type="entry name" value="LbH_MAT_like"/>
    <property type="match status" value="1"/>
</dbReference>
<evidence type="ECO:0000313" key="1">
    <source>
        <dbReference type="EMBL" id="RGW33875.1"/>
    </source>
</evidence>
<dbReference type="Proteomes" id="UP000286581">
    <property type="component" value="Unassembled WGS sequence"/>
</dbReference>
<keyword evidence="1" id="KW-0808">Transferase</keyword>